<evidence type="ECO:0000256" key="2">
    <source>
        <dbReference type="SAM" id="Phobius"/>
    </source>
</evidence>
<dbReference type="RefSeq" id="WP_249097243.1">
    <property type="nucleotide sequence ID" value="NZ_JAMAST010000002.1"/>
</dbReference>
<evidence type="ECO:0000313" key="4">
    <source>
        <dbReference type="Proteomes" id="UP001203004"/>
    </source>
</evidence>
<dbReference type="InterPro" id="IPR021486">
    <property type="entry name" value="DUF3139"/>
</dbReference>
<feature type="transmembrane region" description="Helical" evidence="2">
    <location>
        <begin position="66"/>
        <end position="86"/>
    </location>
</feature>
<comment type="caution">
    <text evidence="3">The sequence shown here is derived from an EMBL/GenBank/DDBJ whole genome shotgun (WGS) entry which is preliminary data.</text>
</comment>
<organism evidence="3 4">
    <name type="scientific">Sporolactobacillus mangiferae</name>
    <dbReference type="NCBI Taxonomy" id="2940498"/>
    <lineage>
        <taxon>Bacteria</taxon>
        <taxon>Bacillati</taxon>
        <taxon>Bacillota</taxon>
        <taxon>Bacilli</taxon>
        <taxon>Bacillales</taxon>
        <taxon>Sporolactobacillaceae</taxon>
        <taxon>Sporolactobacillus</taxon>
    </lineage>
</organism>
<dbReference type="EMBL" id="JAMAST010000002">
    <property type="protein sequence ID" value="MCL1630917.1"/>
    <property type="molecule type" value="Genomic_DNA"/>
</dbReference>
<keyword evidence="4" id="KW-1185">Reference proteome</keyword>
<gene>
    <name evidence="3" type="ORF">M3N64_03030</name>
</gene>
<protein>
    <submittedName>
        <fullName evidence="3">DUF3139 domain-containing protein</fullName>
    </submittedName>
</protein>
<proteinExistence type="predicted"/>
<evidence type="ECO:0000313" key="3">
    <source>
        <dbReference type="EMBL" id="MCL1630917.1"/>
    </source>
</evidence>
<reference evidence="3 4" key="1">
    <citation type="submission" date="2022-05" db="EMBL/GenBank/DDBJ databases">
        <title>Sporolactobacillus sp nov CPB3-1, isolated from tree bark (Mangifera indica L.).</title>
        <authorList>
            <person name="Phuengjayaem S."/>
            <person name="Tanasupawat S."/>
        </authorList>
    </citation>
    <scope>NUCLEOTIDE SEQUENCE [LARGE SCALE GENOMIC DNA]</scope>
    <source>
        <strain evidence="3 4">CPB3-1</strain>
    </source>
</reference>
<dbReference type="Pfam" id="PF11337">
    <property type="entry name" value="DUF3139"/>
    <property type="match status" value="1"/>
</dbReference>
<keyword evidence="2" id="KW-0812">Transmembrane</keyword>
<name>A0ABT0M7S0_9BACL</name>
<accession>A0ABT0M7S0</accession>
<feature type="region of interest" description="Disordered" evidence="1">
    <location>
        <begin position="196"/>
        <end position="224"/>
    </location>
</feature>
<dbReference type="Proteomes" id="UP001203004">
    <property type="component" value="Unassembled WGS sequence"/>
</dbReference>
<keyword evidence="2" id="KW-0472">Membrane</keyword>
<evidence type="ECO:0000256" key="1">
    <source>
        <dbReference type="SAM" id="MobiDB-lite"/>
    </source>
</evidence>
<feature type="transmembrane region" description="Helical" evidence="2">
    <location>
        <begin position="37"/>
        <end position="59"/>
    </location>
</feature>
<keyword evidence="2" id="KW-1133">Transmembrane helix</keyword>
<feature type="transmembrane region" description="Helical" evidence="2">
    <location>
        <begin position="7"/>
        <end position="25"/>
    </location>
</feature>
<sequence>MNHVKRFLILFLMLTLYFFTLNNYIGVDSFIDLFSSMLAATIIFTLLFLLINGLTIYFYRSLRQCWKWLIVLLFSALPYVNWLYVYPWTAVQTYPSFINYLARQGLSTADITGYRAFPDLKMGGYNYEVQFKKDSKYAYSYYLDGREFLIFTAFKDNDFRDYKDAKIREVYNEKEYMQLKKDSLTDAKDYRKWTKDPVSGNIQQQKRHESQKHPIGLYRSKNLE</sequence>